<feature type="domain" description="WYL" evidence="2">
    <location>
        <begin position="142"/>
        <end position="204"/>
    </location>
</feature>
<feature type="domain" description="Helix-turn-helix type 11" evidence="1">
    <location>
        <begin position="6"/>
        <end position="62"/>
    </location>
</feature>
<keyword evidence="4" id="KW-1185">Reference proteome</keyword>
<dbReference type="PROSITE" id="PS52050">
    <property type="entry name" value="WYL"/>
    <property type="match status" value="1"/>
</dbReference>
<evidence type="ECO:0000259" key="2">
    <source>
        <dbReference type="Pfam" id="PF13280"/>
    </source>
</evidence>
<reference evidence="3" key="1">
    <citation type="submission" date="2022-10" db="EMBL/GenBank/DDBJ databases">
        <title>The complete genomes of actinobacterial strains from the NBC collection.</title>
        <authorList>
            <person name="Joergensen T.S."/>
            <person name="Alvarez Arevalo M."/>
            <person name="Sterndorff E.B."/>
            <person name="Faurdal D."/>
            <person name="Vuksanovic O."/>
            <person name="Mourched A.-S."/>
            <person name="Charusanti P."/>
            <person name="Shaw S."/>
            <person name="Blin K."/>
            <person name="Weber T."/>
        </authorList>
    </citation>
    <scope>NUCLEOTIDE SEQUENCE</scope>
    <source>
        <strain evidence="3">NBC_01482</strain>
    </source>
</reference>
<dbReference type="InterPro" id="IPR013196">
    <property type="entry name" value="HTH_11"/>
</dbReference>
<dbReference type="SUPFAM" id="SSF46785">
    <property type="entry name" value="Winged helix' DNA-binding domain"/>
    <property type="match status" value="1"/>
</dbReference>
<dbReference type="PANTHER" id="PTHR34580:SF3">
    <property type="entry name" value="PROTEIN PAFB"/>
    <property type="match status" value="1"/>
</dbReference>
<evidence type="ECO:0000313" key="4">
    <source>
        <dbReference type="Proteomes" id="UP001432062"/>
    </source>
</evidence>
<sequence>MNRTDRLYAIVEELRAVAPRMRTARELAQRYEVSVRTIERDIAALQQASIPIYADVGRRGGYALEKSMSLPPLNFTAAEAVALAVALARSEATPFDQAGRSALRKILGVMSERNAAAARDLAARVRLLDPVDAPPVQAIPSVIGQSIEARRVLRISYSDRFGAASDREVEPTAFLNGSHGWYLIAWCRLRAESRCFRLDRIRAVIMTDTPISPRPLTPSDIPKDLELRTVAL</sequence>
<dbReference type="InterPro" id="IPR026881">
    <property type="entry name" value="WYL_dom"/>
</dbReference>
<dbReference type="Pfam" id="PF13280">
    <property type="entry name" value="WYL"/>
    <property type="match status" value="1"/>
</dbReference>
<dbReference type="InterPro" id="IPR036390">
    <property type="entry name" value="WH_DNA-bd_sf"/>
</dbReference>
<dbReference type="InterPro" id="IPR051534">
    <property type="entry name" value="CBASS_pafABC_assoc_protein"/>
</dbReference>
<dbReference type="Proteomes" id="UP001432062">
    <property type="component" value="Chromosome"/>
</dbReference>
<proteinExistence type="predicted"/>
<dbReference type="PANTHER" id="PTHR34580">
    <property type="match status" value="1"/>
</dbReference>
<evidence type="ECO:0000259" key="1">
    <source>
        <dbReference type="Pfam" id="PF08279"/>
    </source>
</evidence>
<dbReference type="EMBL" id="CP109441">
    <property type="protein sequence ID" value="WUV44491.1"/>
    <property type="molecule type" value="Genomic_DNA"/>
</dbReference>
<dbReference type="InterPro" id="IPR036388">
    <property type="entry name" value="WH-like_DNA-bd_sf"/>
</dbReference>
<accession>A0ABZ1YND0</accession>
<dbReference type="Gene3D" id="1.10.10.10">
    <property type="entry name" value="Winged helix-like DNA-binding domain superfamily/Winged helix DNA-binding domain"/>
    <property type="match status" value="1"/>
</dbReference>
<evidence type="ECO:0000313" key="3">
    <source>
        <dbReference type="EMBL" id="WUV44491.1"/>
    </source>
</evidence>
<gene>
    <name evidence="3" type="ORF">OG563_35765</name>
</gene>
<organism evidence="3 4">
    <name type="scientific">Nocardia vinacea</name>
    <dbReference type="NCBI Taxonomy" id="96468"/>
    <lineage>
        <taxon>Bacteria</taxon>
        <taxon>Bacillati</taxon>
        <taxon>Actinomycetota</taxon>
        <taxon>Actinomycetes</taxon>
        <taxon>Mycobacteriales</taxon>
        <taxon>Nocardiaceae</taxon>
        <taxon>Nocardia</taxon>
    </lineage>
</organism>
<name>A0ABZ1YND0_9NOCA</name>
<dbReference type="RefSeq" id="WP_329407431.1">
    <property type="nucleotide sequence ID" value="NZ_CP109441.1"/>
</dbReference>
<dbReference type="Pfam" id="PF08279">
    <property type="entry name" value="HTH_11"/>
    <property type="match status" value="1"/>
</dbReference>
<protein>
    <submittedName>
        <fullName evidence="3">WYL domain-containing protein</fullName>
    </submittedName>
</protein>